<dbReference type="PANTHER" id="PTHR37461">
    <property type="entry name" value="ANTI-SIGMA-K FACTOR RSKA"/>
    <property type="match status" value="1"/>
</dbReference>
<dbReference type="InterPro" id="IPR051474">
    <property type="entry name" value="Anti-sigma-K/W_factor"/>
</dbReference>
<comment type="caution">
    <text evidence="3">The sequence shown here is derived from an EMBL/GenBank/DDBJ whole genome shotgun (WGS) entry which is preliminary data.</text>
</comment>
<organism evidence="3 4">
    <name type="scientific">Pseudofulvibacter geojedonensis</name>
    <dbReference type="NCBI Taxonomy" id="1123758"/>
    <lineage>
        <taxon>Bacteria</taxon>
        <taxon>Pseudomonadati</taxon>
        <taxon>Bacteroidota</taxon>
        <taxon>Flavobacteriia</taxon>
        <taxon>Flavobacteriales</taxon>
        <taxon>Flavobacteriaceae</taxon>
        <taxon>Pseudofulvibacter</taxon>
    </lineage>
</organism>
<evidence type="ECO:0000313" key="3">
    <source>
        <dbReference type="EMBL" id="MFD0963304.1"/>
    </source>
</evidence>
<feature type="coiled-coil region" evidence="1">
    <location>
        <begin position="116"/>
        <end position="150"/>
    </location>
</feature>
<keyword evidence="4" id="KW-1185">Reference proteome</keyword>
<evidence type="ECO:0000256" key="1">
    <source>
        <dbReference type="SAM" id="Coils"/>
    </source>
</evidence>
<reference evidence="4" key="1">
    <citation type="journal article" date="2019" name="Int. J. Syst. Evol. Microbiol.">
        <title>The Global Catalogue of Microorganisms (GCM) 10K type strain sequencing project: providing services to taxonomists for standard genome sequencing and annotation.</title>
        <authorList>
            <consortium name="The Broad Institute Genomics Platform"/>
            <consortium name="The Broad Institute Genome Sequencing Center for Infectious Disease"/>
            <person name="Wu L."/>
            <person name="Ma J."/>
        </authorList>
    </citation>
    <scope>NUCLEOTIDE SEQUENCE [LARGE SCALE GENOMIC DNA]</scope>
    <source>
        <strain evidence="4">CCUG 62114</strain>
    </source>
</reference>
<keyword evidence="1" id="KW-0175">Coiled coil</keyword>
<sequence>MSNTSFNIQEFIDSGMLELYVAGVLSEQENLEIHNIIEEHKEVKEYVISLEKDIAKFTGLYSPSSFSLESTDITKNSANETKVIQMPQAKKNWTTYTGWAASVILALGLTYNFFQNESLKNKVVDINNEKEVIQEKLNQSESLLNIIRNKDVVEIPLNAQNNFNAYAKIYWNKSTQDVHLDVKGLPEPPEGKVYQVWSLTLDPLTPTSLGTLDGFVNNESKIFTIKNPNESQAFGITLEPKGGSETPTMNQLHTLGVVKV</sequence>
<gene>
    <name evidence="3" type="ORF">ACFQ1O_04730</name>
</gene>
<dbReference type="PANTHER" id="PTHR37461:SF1">
    <property type="entry name" value="ANTI-SIGMA-K FACTOR RSKA"/>
    <property type="match status" value="1"/>
</dbReference>
<dbReference type="RefSeq" id="WP_377713874.1">
    <property type="nucleotide sequence ID" value="NZ_JBHTJM010000005.1"/>
</dbReference>
<dbReference type="InterPro" id="IPR018764">
    <property type="entry name" value="RskA_C"/>
</dbReference>
<dbReference type="Proteomes" id="UP001596997">
    <property type="component" value="Unassembled WGS sequence"/>
</dbReference>
<feature type="domain" description="Anti-sigma K factor RskA C-terminal" evidence="2">
    <location>
        <begin position="99"/>
        <end position="248"/>
    </location>
</feature>
<name>A0ABW3I0V1_9FLAO</name>
<evidence type="ECO:0000313" key="4">
    <source>
        <dbReference type="Proteomes" id="UP001596997"/>
    </source>
</evidence>
<accession>A0ABW3I0V1</accession>
<proteinExistence type="predicted"/>
<evidence type="ECO:0000259" key="2">
    <source>
        <dbReference type="Pfam" id="PF10099"/>
    </source>
</evidence>
<dbReference type="Pfam" id="PF10099">
    <property type="entry name" value="RskA_C"/>
    <property type="match status" value="1"/>
</dbReference>
<dbReference type="EMBL" id="JBHTJM010000005">
    <property type="protein sequence ID" value="MFD0963304.1"/>
    <property type="molecule type" value="Genomic_DNA"/>
</dbReference>
<protein>
    <submittedName>
        <fullName evidence="3">Anti-sigma factor domain-containing protein</fullName>
    </submittedName>
</protein>